<organism evidence="3 4">
    <name type="scientific">Lentzea flava</name>
    <dbReference type="NCBI Taxonomy" id="103732"/>
    <lineage>
        <taxon>Bacteria</taxon>
        <taxon>Bacillati</taxon>
        <taxon>Actinomycetota</taxon>
        <taxon>Actinomycetes</taxon>
        <taxon>Pseudonocardiales</taxon>
        <taxon>Pseudonocardiaceae</taxon>
        <taxon>Lentzea</taxon>
    </lineage>
</organism>
<evidence type="ECO:0000313" key="3">
    <source>
        <dbReference type="EMBL" id="GGU50914.1"/>
    </source>
</evidence>
<reference evidence="4" key="1">
    <citation type="journal article" date="2019" name="Int. J. Syst. Evol. Microbiol.">
        <title>The Global Catalogue of Microorganisms (GCM) 10K type strain sequencing project: providing services to taxonomists for standard genome sequencing and annotation.</title>
        <authorList>
            <consortium name="The Broad Institute Genomics Platform"/>
            <consortium name="The Broad Institute Genome Sequencing Center for Infectious Disease"/>
            <person name="Wu L."/>
            <person name="Ma J."/>
        </authorList>
    </citation>
    <scope>NUCLEOTIDE SEQUENCE [LARGE SCALE GENOMIC DNA]</scope>
    <source>
        <strain evidence="4">JCM 3296</strain>
    </source>
</reference>
<gene>
    <name evidence="3" type="ORF">GCM10010178_49610</name>
</gene>
<evidence type="ECO:0000313" key="4">
    <source>
        <dbReference type="Proteomes" id="UP000649573"/>
    </source>
</evidence>
<dbReference type="SUPFAM" id="SSF50129">
    <property type="entry name" value="GroES-like"/>
    <property type="match status" value="1"/>
</dbReference>
<dbReference type="Pfam" id="PF08240">
    <property type="entry name" value="ADH_N"/>
    <property type="match status" value="1"/>
</dbReference>
<evidence type="ECO:0000256" key="1">
    <source>
        <dbReference type="SAM" id="MobiDB-lite"/>
    </source>
</evidence>
<proteinExistence type="predicted"/>
<feature type="region of interest" description="Disordered" evidence="1">
    <location>
        <begin position="96"/>
        <end position="117"/>
    </location>
</feature>
<keyword evidence="4" id="KW-1185">Reference proteome</keyword>
<dbReference type="InterPro" id="IPR013154">
    <property type="entry name" value="ADH-like_N"/>
</dbReference>
<name>A0ABQ2UVZ5_9PSEU</name>
<feature type="domain" description="Alcohol dehydrogenase-like N-terminal" evidence="2">
    <location>
        <begin position="20"/>
        <end position="83"/>
    </location>
</feature>
<comment type="caution">
    <text evidence="3">The sequence shown here is derived from an EMBL/GenBank/DDBJ whole genome shotgun (WGS) entry which is preliminary data.</text>
</comment>
<dbReference type="Proteomes" id="UP000649573">
    <property type="component" value="Unassembled WGS sequence"/>
</dbReference>
<sequence length="138" mass="14925">MTTFGSQLKVHEIPDPQAGGGEVVVEVLATCVPPYANEVFSGERRYPLEPPPVVPGVGGIGRVVAAGPDATKLRLGDLVWCDTTVRARDEALTPDITLQGWSPPRRGRRTPGPVPGRRIVRRTHAGAHRERLPTARVR</sequence>
<accession>A0ABQ2UVZ5</accession>
<protein>
    <recommendedName>
        <fullName evidence="2">Alcohol dehydrogenase-like N-terminal domain-containing protein</fullName>
    </recommendedName>
</protein>
<dbReference type="EMBL" id="BMRE01000023">
    <property type="protein sequence ID" value="GGU50914.1"/>
    <property type="molecule type" value="Genomic_DNA"/>
</dbReference>
<dbReference type="Gene3D" id="3.90.180.10">
    <property type="entry name" value="Medium-chain alcohol dehydrogenases, catalytic domain"/>
    <property type="match status" value="1"/>
</dbReference>
<evidence type="ECO:0000259" key="2">
    <source>
        <dbReference type="Pfam" id="PF08240"/>
    </source>
</evidence>
<dbReference type="InterPro" id="IPR011032">
    <property type="entry name" value="GroES-like_sf"/>
</dbReference>